<dbReference type="Proteomes" id="UP001201273">
    <property type="component" value="Unassembled WGS sequence"/>
</dbReference>
<evidence type="ECO:0000256" key="5">
    <source>
        <dbReference type="ARBA" id="ARBA00023136"/>
    </source>
</evidence>
<evidence type="ECO:0000313" key="9">
    <source>
        <dbReference type="Proteomes" id="UP001201273"/>
    </source>
</evidence>
<evidence type="ECO:0000259" key="7">
    <source>
        <dbReference type="Pfam" id="PF00892"/>
    </source>
</evidence>
<dbReference type="InterPro" id="IPR000620">
    <property type="entry name" value="EamA_dom"/>
</dbReference>
<feature type="transmembrane region" description="Helical" evidence="6">
    <location>
        <begin position="246"/>
        <end position="265"/>
    </location>
</feature>
<dbReference type="InterPro" id="IPR050638">
    <property type="entry name" value="AA-Vitamin_Transporters"/>
</dbReference>
<evidence type="ECO:0000256" key="1">
    <source>
        <dbReference type="ARBA" id="ARBA00004651"/>
    </source>
</evidence>
<protein>
    <submittedName>
        <fullName evidence="8">DMT family transporter</fullName>
    </submittedName>
</protein>
<evidence type="ECO:0000313" key="8">
    <source>
        <dbReference type="EMBL" id="MCE2596012.1"/>
    </source>
</evidence>
<proteinExistence type="predicted"/>
<dbReference type="SUPFAM" id="SSF103481">
    <property type="entry name" value="Multidrug resistance efflux transporter EmrE"/>
    <property type="match status" value="2"/>
</dbReference>
<sequence length="294" mass="32029">MPQSAYFLPALSALFWSGNFVFARYVSSDIPPIALAYWRWTLAMCLILPFAIKPIWQQRAIFKAHFWPLFLLSTVGVAGFNTCVYLGLQTTTATNGLLINSMIPILIILCSLLLGMKIQLKQGLGVLISLMGVIFLVCHGELSRLLNLTVNTGDLWVLLATLLWAIYSIGLKVKPAELSAVAFLGFSITVGSAVLSPLYWFNLTSEANWHFSLENGVAIGYTAIFASLVAYFCWNQGVKLIGASTAGQFIHLMPVFGSALAVLFIGEQLAWFQLIGALAIGSGILLSLKSKARS</sequence>
<organism evidence="8 9">
    <name type="scientific">Motilimonas cestriensis</name>
    <dbReference type="NCBI Taxonomy" id="2742685"/>
    <lineage>
        <taxon>Bacteria</taxon>
        <taxon>Pseudomonadati</taxon>
        <taxon>Pseudomonadota</taxon>
        <taxon>Gammaproteobacteria</taxon>
        <taxon>Alteromonadales</taxon>
        <taxon>Alteromonadales genera incertae sedis</taxon>
        <taxon>Motilimonas</taxon>
    </lineage>
</organism>
<feature type="transmembrane region" description="Helical" evidence="6">
    <location>
        <begin position="213"/>
        <end position="234"/>
    </location>
</feature>
<keyword evidence="9" id="KW-1185">Reference proteome</keyword>
<dbReference type="PANTHER" id="PTHR32322">
    <property type="entry name" value="INNER MEMBRANE TRANSPORTER"/>
    <property type="match status" value="1"/>
</dbReference>
<keyword evidence="3 6" id="KW-0812">Transmembrane</keyword>
<dbReference type="EMBL" id="JAIMJA010000015">
    <property type="protein sequence ID" value="MCE2596012.1"/>
    <property type="molecule type" value="Genomic_DNA"/>
</dbReference>
<feature type="domain" description="EamA" evidence="7">
    <location>
        <begin position="5"/>
        <end position="137"/>
    </location>
</feature>
<feature type="transmembrane region" description="Helical" evidence="6">
    <location>
        <begin position="33"/>
        <end position="52"/>
    </location>
</feature>
<dbReference type="PANTHER" id="PTHR32322:SF18">
    <property type="entry name" value="S-ADENOSYLMETHIONINE_S-ADENOSYLHOMOCYSTEINE TRANSPORTER"/>
    <property type="match status" value="1"/>
</dbReference>
<evidence type="ECO:0000256" key="3">
    <source>
        <dbReference type="ARBA" id="ARBA00022692"/>
    </source>
</evidence>
<name>A0ABS8WCF6_9GAMM</name>
<feature type="transmembrane region" description="Helical" evidence="6">
    <location>
        <begin position="271"/>
        <end position="288"/>
    </location>
</feature>
<evidence type="ECO:0000256" key="2">
    <source>
        <dbReference type="ARBA" id="ARBA00022475"/>
    </source>
</evidence>
<reference evidence="8 9" key="1">
    <citation type="journal article" date="2022" name="Environ. Microbiol. Rep.">
        <title>Eco-phylogenetic analyses reveal divergent evolution of vitamin B12 metabolism in the marine bacterial family 'Psychromonadaceae'.</title>
        <authorList>
            <person name="Jin X."/>
            <person name="Yang Y."/>
            <person name="Cao H."/>
            <person name="Gao B."/>
            <person name="Zhao Z."/>
        </authorList>
    </citation>
    <scope>NUCLEOTIDE SEQUENCE [LARGE SCALE GENOMIC DNA]</scope>
    <source>
        <strain evidence="8 9">MKS20</strain>
    </source>
</reference>
<gene>
    <name evidence="8" type="ORF">K6Y31_14460</name>
</gene>
<feature type="domain" description="EamA" evidence="7">
    <location>
        <begin position="152"/>
        <end position="287"/>
    </location>
</feature>
<evidence type="ECO:0000256" key="4">
    <source>
        <dbReference type="ARBA" id="ARBA00022989"/>
    </source>
</evidence>
<dbReference type="InterPro" id="IPR037185">
    <property type="entry name" value="EmrE-like"/>
</dbReference>
<dbReference type="Pfam" id="PF00892">
    <property type="entry name" value="EamA"/>
    <property type="match status" value="2"/>
</dbReference>
<keyword evidence="4 6" id="KW-1133">Transmembrane helix</keyword>
<feature type="transmembrane region" description="Helical" evidence="6">
    <location>
        <begin position="155"/>
        <end position="173"/>
    </location>
</feature>
<accession>A0ABS8WCF6</accession>
<comment type="subcellular location">
    <subcellularLocation>
        <location evidence="1">Cell membrane</location>
        <topology evidence="1">Multi-pass membrane protein</topology>
    </subcellularLocation>
</comment>
<dbReference type="RefSeq" id="WP_233053675.1">
    <property type="nucleotide sequence ID" value="NZ_JAIMJA010000015.1"/>
</dbReference>
<keyword evidence="2" id="KW-1003">Cell membrane</keyword>
<evidence type="ECO:0000256" key="6">
    <source>
        <dbReference type="SAM" id="Phobius"/>
    </source>
</evidence>
<comment type="caution">
    <text evidence="8">The sequence shown here is derived from an EMBL/GenBank/DDBJ whole genome shotgun (WGS) entry which is preliminary data.</text>
</comment>
<feature type="transmembrane region" description="Helical" evidence="6">
    <location>
        <begin position="123"/>
        <end position="143"/>
    </location>
</feature>
<feature type="transmembrane region" description="Helical" evidence="6">
    <location>
        <begin position="180"/>
        <end position="201"/>
    </location>
</feature>
<feature type="transmembrane region" description="Helical" evidence="6">
    <location>
        <begin position="94"/>
        <end position="116"/>
    </location>
</feature>
<feature type="transmembrane region" description="Helical" evidence="6">
    <location>
        <begin position="64"/>
        <end position="88"/>
    </location>
</feature>
<keyword evidence="5 6" id="KW-0472">Membrane</keyword>